<protein>
    <submittedName>
        <fullName evidence="3">Uncharacterized protein</fullName>
    </submittedName>
</protein>
<dbReference type="EMBL" id="JAAGAX010000016">
    <property type="protein sequence ID" value="KAF2287541.1"/>
    <property type="molecule type" value="Genomic_DNA"/>
</dbReference>
<evidence type="ECO:0000256" key="2">
    <source>
        <dbReference type="SAM" id="SignalP"/>
    </source>
</evidence>
<organism evidence="3 4">
    <name type="scientific">Hevea brasiliensis</name>
    <name type="common">Para rubber tree</name>
    <name type="synonym">Siphonia brasiliensis</name>
    <dbReference type="NCBI Taxonomy" id="3981"/>
    <lineage>
        <taxon>Eukaryota</taxon>
        <taxon>Viridiplantae</taxon>
        <taxon>Streptophyta</taxon>
        <taxon>Embryophyta</taxon>
        <taxon>Tracheophyta</taxon>
        <taxon>Spermatophyta</taxon>
        <taxon>Magnoliopsida</taxon>
        <taxon>eudicotyledons</taxon>
        <taxon>Gunneridae</taxon>
        <taxon>Pentapetalae</taxon>
        <taxon>rosids</taxon>
        <taxon>fabids</taxon>
        <taxon>Malpighiales</taxon>
        <taxon>Euphorbiaceae</taxon>
        <taxon>Crotonoideae</taxon>
        <taxon>Micrandreae</taxon>
        <taxon>Hevea</taxon>
    </lineage>
</organism>
<feature type="signal peptide" evidence="2">
    <location>
        <begin position="1"/>
        <end position="25"/>
    </location>
</feature>
<keyword evidence="4" id="KW-1185">Reference proteome</keyword>
<feature type="chain" id="PRO_5025594629" evidence="2">
    <location>
        <begin position="26"/>
        <end position="187"/>
    </location>
</feature>
<dbReference type="AlphaFoldDB" id="A0A6A6KF85"/>
<dbReference type="InterPro" id="IPR038930">
    <property type="entry name" value="CEP13/CEP14"/>
</dbReference>
<dbReference type="GO" id="GO:0006970">
    <property type="term" value="P:response to osmotic stress"/>
    <property type="evidence" value="ECO:0007669"/>
    <property type="project" value="InterPro"/>
</dbReference>
<accession>A0A6A6KF85</accession>
<keyword evidence="2" id="KW-0732">Signal</keyword>
<dbReference type="Proteomes" id="UP000467840">
    <property type="component" value="Chromosome 8"/>
</dbReference>
<dbReference type="PANTHER" id="PTHR37180">
    <property type="entry name" value="PRECURSOR OF CEP14"/>
    <property type="match status" value="1"/>
</dbReference>
<gene>
    <name evidence="3" type="ORF">GH714_001218</name>
</gene>
<name>A0A6A6KF85_HEVBR</name>
<evidence type="ECO:0000313" key="3">
    <source>
        <dbReference type="EMBL" id="KAF2287541.1"/>
    </source>
</evidence>
<evidence type="ECO:0000256" key="1">
    <source>
        <dbReference type="SAM" id="MobiDB-lite"/>
    </source>
</evidence>
<feature type="region of interest" description="Disordered" evidence="1">
    <location>
        <begin position="165"/>
        <end position="187"/>
    </location>
</feature>
<evidence type="ECO:0000313" key="4">
    <source>
        <dbReference type="Proteomes" id="UP000467840"/>
    </source>
</evidence>
<reference evidence="3 4" key="1">
    <citation type="journal article" date="2020" name="Mol. Plant">
        <title>The Chromosome-Based Rubber Tree Genome Provides New Insights into Spurge Genome Evolution and Rubber Biosynthesis.</title>
        <authorList>
            <person name="Liu J."/>
            <person name="Shi C."/>
            <person name="Shi C.C."/>
            <person name="Li W."/>
            <person name="Zhang Q.J."/>
            <person name="Zhang Y."/>
            <person name="Li K."/>
            <person name="Lu H.F."/>
            <person name="Shi C."/>
            <person name="Zhu S.T."/>
            <person name="Xiao Z.Y."/>
            <person name="Nan H."/>
            <person name="Yue Y."/>
            <person name="Zhu X.G."/>
            <person name="Wu Y."/>
            <person name="Hong X.N."/>
            <person name="Fan G.Y."/>
            <person name="Tong Y."/>
            <person name="Zhang D."/>
            <person name="Mao C.L."/>
            <person name="Liu Y.L."/>
            <person name="Hao S.J."/>
            <person name="Liu W.Q."/>
            <person name="Lv M.Q."/>
            <person name="Zhang H.B."/>
            <person name="Liu Y."/>
            <person name="Hu-Tang G.R."/>
            <person name="Wang J.P."/>
            <person name="Wang J.H."/>
            <person name="Sun Y.H."/>
            <person name="Ni S.B."/>
            <person name="Chen W.B."/>
            <person name="Zhang X.C."/>
            <person name="Jiao Y.N."/>
            <person name="Eichler E.E."/>
            <person name="Li G.H."/>
            <person name="Liu X."/>
            <person name="Gao L.Z."/>
        </authorList>
    </citation>
    <scope>NUCLEOTIDE SEQUENCE [LARGE SCALE GENOMIC DNA]</scope>
    <source>
        <strain evidence="4">cv. GT1</strain>
        <tissue evidence="3">Leaf</tissue>
    </source>
</reference>
<comment type="caution">
    <text evidence="3">The sequence shown here is derived from an EMBL/GenBank/DDBJ whole genome shotgun (WGS) entry which is preliminary data.</text>
</comment>
<sequence length="187" mass="20073">MARSSAVIFIFVLVVICRIVPCFEGRKLFPSLKDNSSTALSALLKGPVPLPLPLPPPSPSDKAHAMAVYERLIASHLSKIDRILINSIPSPGAESLMMKIAFAKSANVLPHDVSIPPNGNSAVLDDEEIAFAKSANVLPHEVSIPPNGNRAYVQSSFINKKSFAKNSSKDRLLREGPSPPGNGHKLH</sequence>
<proteinExistence type="predicted"/>
<dbReference type="GO" id="GO:0006995">
    <property type="term" value="P:cellular response to nitrogen starvation"/>
    <property type="evidence" value="ECO:0007669"/>
    <property type="project" value="InterPro"/>
</dbReference>
<dbReference type="PANTHER" id="PTHR37180:SF4">
    <property type="entry name" value="FORMIN-LIKE PROTEIN 3"/>
    <property type="match status" value="1"/>
</dbReference>